<keyword evidence="10" id="KW-0594">Phospholipid biosynthesis</keyword>
<dbReference type="InterPro" id="IPR022924">
    <property type="entry name" value="Cardiolipin_synthase"/>
</dbReference>
<dbReference type="EC" id="2.7.8.-" evidence="12"/>
<feature type="domain" description="PLD phosphodiesterase" evidence="13">
    <location>
        <begin position="313"/>
        <end position="340"/>
    </location>
</feature>
<evidence type="ECO:0000256" key="8">
    <source>
        <dbReference type="ARBA" id="ARBA00023098"/>
    </source>
</evidence>
<dbReference type="Pfam" id="PF13091">
    <property type="entry name" value="PLDc_2"/>
    <property type="match status" value="2"/>
</dbReference>
<organism evidence="14 15">
    <name type="scientific">Fredinandcohnia quinoae</name>
    <dbReference type="NCBI Taxonomy" id="2918902"/>
    <lineage>
        <taxon>Bacteria</taxon>
        <taxon>Bacillati</taxon>
        <taxon>Bacillota</taxon>
        <taxon>Bacilli</taxon>
        <taxon>Bacillales</taxon>
        <taxon>Bacillaceae</taxon>
        <taxon>Fredinandcohnia</taxon>
    </lineage>
</organism>
<evidence type="ECO:0000256" key="11">
    <source>
        <dbReference type="ARBA" id="ARBA00023264"/>
    </source>
</evidence>
<keyword evidence="11" id="KW-1208">Phospholipid metabolism</keyword>
<comment type="subcellular location">
    <subcellularLocation>
        <location evidence="1">Cell membrane</location>
    </subcellularLocation>
</comment>
<evidence type="ECO:0000256" key="3">
    <source>
        <dbReference type="ARBA" id="ARBA00022516"/>
    </source>
</evidence>
<dbReference type="FunFam" id="3.30.870.10:FF:000014">
    <property type="entry name" value="Cardiolipin synthase"/>
    <property type="match status" value="1"/>
</dbReference>
<keyword evidence="2" id="KW-1003">Cell membrane</keyword>
<accession>A0AAW5DZV6</accession>
<name>A0AAW5DZV6_9BACI</name>
<dbReference type="PROSITE" id="PS50035">
    <property type="entry name" value="PLD"/>
    <property type="match status" value="2"/>
</dbReference>
<sequence length="400" mass="46600">MKIFIGTIATILILFVLLGLDYTLGRKSHLKKVENPDYPFRLSDLALYTTGEELFTDFFEDVKQAKDHIHIQFYIFENDKFGDELVSLLSERAKQGIEVRLLLDWVGSHMVTKEMEKELKDSGVQLSYSNKPGFPYWFYKLNARNHRKITVIDGKTGYIGGFNVGKEYLGKDPKYGFWRDYHLKIVGEGVTDLQTQFVKDWSSATKEEIARNTRYSPPLNPGKIKLRLIPTNGAYLQEEFIDLIRSAEKEIIIGSPYFIPGDELMEELIAATRRNVKVRVLLPKKPDHPLVKEGAYPYFEKLMKEGVEFYMYFNGFYHAKVIVVDDKVSDIGTANFDKRSMFANYEFNCIIHDKEFIQHIREEVEKDFRQSNKLPMSTITDQTFFHRVKVKIATWISLFL</sequence>
<dbReference type="CDD" id="cd09112">
    <property type="entry name" value="PLDc_CLS_2"/>
    <property type="match status" value="1"/>
</dbReference>
<comment type="caution">
    <text evidence="14">The sequence shown here is derived from an EMBL/GenBank/DDBJ whole genome shotgun (WGS) entry which is preliminary data.</text>
</comment>
<dbReference type="GO" id="GO:0008808">
    <property type="term" value="F:cardiolipin synthase activity"/>
    <property type="evidence" value="ECO:0007669"/>
    <property type="project" value="UniProtKB-UniRule"/>
</dbReference>
<dbReference type="PANTHER" id="PTHR21248:SF7">
    <property type="entry name" value="MINOR CARDIOLIPIN SYNTHASE CLSB"/>
    <property type="match status" value="1"/>
</dbReference>
<dbReference type="PANTHER" id="PTHR21248">
    <property type="entry name" value="CARDIOLIPIN SYNTHASE"/>
    <property type="match status" value="1"/>
</dbReference>
<keyword evidence="4" id="KW-0808">Transferase</keyword>
<dbReference type="EMBL" id="JAKTTI010000019">
    <property type="protein sequence ID" value="MCH1626191.1"/>
    <property type="molecule type" value="Genomic_DNA"/>
</dbReference>
<keyword evidence="3" id="KW-0444">Lipid biosynthesis</keyword>
<dbReference type="InterPro" id="IPR025202">
    <property type="entry name" value="PLD-like_dom"/>
</dbReference>
<dbReference type="PIRSF" id="PIRSF000850">
    <property type="entry name" value="Phospholipase_D_PSS"/>
    <property type="match status" value="1"/>
</dbReference>
<keyword evidence="7" id="KW-1133">Transmembrane helix</keyword>
<feature type="domain" description="PLD phosphodiesterase" evidence="13">
    <location>
        <begin position="141"/>
        <end position="168"/>
    </location>
</feature>
<reference evidence="14" key="1">
    <citation type="submission" date="2022-02" db="EMBL/GenBank/DDBJ databases">
        <title>Fredinandcohnia quinoae sp. nov. isolated from Chenopodium quinoa seeds.</title>
        <authorList>
            <person name="Saati-Santamaria Z."/>
            <person name="Flores-Felix J.D."/>
            <person name="Igual J.M."/>
            <person name="Velazquez E."/>
            <person name="Garcia-Fraile P."/>
            <person name="Martinez-Molina E."/>
        </authorList>
    </citation>
    <scope>NUCLEOTIDE SEQUENCE</scope>
    <source>
        <strain evidence="14">SECRCQ15</strain>
    </source>
</reference>
<dbReference type="NCBIfam" id="TIGR04265">
    <property type="entry name" value="bac_cardiolipin"/>
    <property type="match status" value="1"/>
</dbReference>
<keyword evidence="9" id="KW-0472">Membrane</keyword>
<evidence type="ECO:0000256" key="5">
    <source>
        <dbReference type="ARBA" id="ARBA00022692"/>
    </source>
</evidence>
<evidence type="ECO:0000256" key="9">
    <source>
        <dbReference type="ARBA" id="ARBA00023136"/>
    </source>
</evidence>
<gene>
    <name evidence="14" type="primary">cls</name>
    <name evidence="14" type="ORF">MJG50_12695</name>
</gene>
<proteinExistence type="predicted"/>
<evidence type="ECO:0000313" key="14">
    <source>
        <dbReference type="EMBL" id="MCH1626191.1"/>
    </source>
</evidence>
<dbReference type="Gene3D" id="3.30.870.10">
    <property type="entry name" value="Endonuclease Chain A"/>
    <property type="match status" value="2"/>
</dbReference>
<evidence type="ECO:0000256" key="10">
    <source>
        <dbReference type="ARBA" id="ARBA00023209"/>
    </source>
</evidence>
<dbReference type="SUPFAM" id="SSF56024">
    <property type="entry name" value="Phospholipase D/nuclease"/>
    <property type="match status" value="2"/>
</dbReference>
<evidence type="ECO:0000256" key="2">
    <source>
        <dbReference type="ARBA" id="ARBA00022475"/>
    </source>
</evidence>
<evidence type="ECO:0000256" key="4">
    <source>
        <dbReference type="ARBA" id="ARBA00022679"/>
    </source>
</evidence>
<dbReference type="GO" id="GO:0005886">
    <property type="term" value="C:plasma membrane"/>
    <property type="evidence" value="ECO:0007669"/>
    <property type="project" value="UniProtKB-SubCell"/>
</dbReference>
<dbReference type="AlphaFoldDB" id="A0AAW5DZV6"/>
<dbReference type="SMART" id="SM00155">
    <property type="entry name" value="PLDc"/>
    <property type="match status" value="2"/>
</dbReference>
<dbReference type="RefSeq" id="WP_240256107.1">
    <property type="nucleotide sequence ID" value="NZ_JAKTTI010000019.1"/>
</dbReference>
<dbReference type="InterPro" id="IPR001736">
    <property type="entry name" value="PLipase_D/transphosphatidylase"/>
</dbReference>
<evidence type="ECO:0000313" key="15">
    <source>
        <dbReference type="Proteomes" id="UP001431131"/>
    </source>
</evidence>
<evidence type="ECO:0000256" key="1">
    <source>
        <dbReference type="ARBA" id="ARBA00004236"/>
    </source>
</evidence>
<protein>
    <recommendedName>
        <fullName evidence="12">Cardiolipin synthase</fullName>
        <ecNumber evidence="12">2.7.8.-</ecNumber>
    </recommendedName>
</protein>
<keyword evidence="15" id="KW-1185">Reference proteome</keyword>
<dbReference type="CDD" id="cd09110">
    <property type="entry name" value="PLDc_CLS_1"/>
    <property type="match status" value="1"/>
</dbReference>
<dbReference type="GO" id="GO:0032049">
    <property type="term" value="P:cardiolipin biosynthetic process"/>
    <property type="evidence" value="ECO:0007669"/>
    <property type="project" value="UniProtKB-UniRule"/>
</dbReference>
<evidence type="ECO:0000259" key="13">
    <source>
        <dbReference type="PROSITE" id="PS50035"/>
    </source>
</evidence>
<evidence type="ECO:0000256" key="6">
    <source>
        <dbReference type="ARBA" id="ARBA00022737"/>
    </source>
</evidence>
<keyword evidence="8" id="KW-0443">Lipid metabolism</keyword>
<dbReference type="Proteomes" id="UP001431131">
    <property type="component" value="Unassembled WGS sequence"/>
</dbReference>
<evidence type="ECO:0000256" key="12">
    <source>
        <dbReference type="NCBIfam" id="TIGR04265"/>
    </source>
</evidence>
<evidence type="ECO:0000256" key="7">
    <source>
        <dbReference type="ARBA" id="ARBA00022989"/>
    </source>
</evidence>
<keyword evidence="6" id="KW-0677">Repeat</keyword>
<keyword evidence="5" id="KW-0812">Transmembrane</keyword>